<accession>A0A951QQA4</accession>
<dbReference type="EMBL" id="JAHHGZ010000026">
    <property type="protein sequence ID" value="MBW4670011.1"/>
    <property type="molecule type" value="Genomic_DNA"/>
</dbReference>
<feature type="transmembrane region" description="Helical" evidence="1">
    <location>
        <begin position="120"/>
        <end position="145"/>
    </location>
</feature>
<evidence type="ECO:0000313" key="2">
    <source>
        <dbReference type="EMBL" id="MBW4670011.1"/>
    </source>
</evidence>
<feature type="transmembrane region" description="Helical" evidence="1">
    <location>
        <begin position="152"/>
        <end position="171"/>
    </location>
</feature>
<keyword evidence="1" id="KW-1133">Transmembrane helix</keyword>
<proteinExistence type="predicted"/>
<evidence type="ECO:0000256" key="1">
    <source>
        <dbReference type="SAM" id="Phobius"/>
    </source>
</evidence>
<dbReference type="AlphaFoldDB" id="A0A951QQA4"/>
<dbReference type="InterPro" id="IPR012861">
    <property type="entry name" value="DUF1634"/>
</dbReference>
<evidence type="ECO:0000313" key="3">
    <source>
        <dbReference type="Proteomes" id="UP000729701"/>
    </source>
</evidence>
<feature type="transmembrane region" description="Helical" evidence="1">
    <location>
        <begin position="63"/>
        <end position="84"/>
    </location>
</feature>
<keyword evidence="1" id="KW-0812">Transmembrane</keyword>
<protein>
    <submittedName>
        <fullName evidence="2">DUF1634 domain-containing protein</fullName>
    </submittedName>
</protein>
<dbReference type="Proteomes" id="UP000729701">
    <property type="component" value="Unassembled WGS sequence"/>
</dbReference>
<reference evidence="2" key="1">
    <citation type="submission" date="2021-05" db="EMBL/GenBank/DDBJ databases">
        <authorList>
            <person name="Pietrasiak N."/>
            <person name="Ward R."/>
            <person name="Stajich J.E."/>
            <person name="Kurbessoian T."/>
        </authorList>
    </citation>
    <scope>NUCLEOTIDE SEQUENCE</scope>
    <source>
        <strain evidence="2">GSE-NOS-MK-12-04C</strain>
    </source>
</reference>
<gene>
    <name evidence="2" type="ORF">KME60_22015</name>
</gene>
<organism evidence="2 3">
    <name type="scientific">Cyanomargarita calcarea GSE-NOS-MK-12-04C</name>
    <dbReference type="NCBI Taxonomy" id="2839659"/>
    <lineage>
        <taxon>Bacteria</taxon>
        <taxon>Bacillati</taxon>
        <taxon>Cyanobacteriota</taxon>
        <taxon>Cyanophyceae</taxon>
        <taxon>Nostocales</taxon>
        <taxon>Cyanomargaritaceae</taxon>
        <taxon>Cyanomargarita</taxon>
    </lineage>
</organism>
<dbReference type="Pfam" id="PF07843">
    <property type="entry name" value="DUF1634"/>
    <property type="match status" value="1"/>
</dbReference>
<comment type="caution">
    <text evidence="2">The sequence shown here is derived from an EMBL/GenBank/DDBJ whole genome shotgun (WGS) entry which is preliminary data.</text>
</comment>
<sequence length="172" mass="19041">MANFDLFLLPFSLISPKSEVNVQSLQLEEPDSEIKALKQLAKNANNNTKTESEQQLENLLSNLLKFGVLIASAVVLFGGIIYLVHYGNQPARYQFFKGEPSQFLSLEGVTKAVLAGSDRAIIQLGLLLLIAIPIIRVVISLLAFLRMRNWSFVIITLLVLTSLIYSLIGGYC</sequence>
<reference evidence="2" key="2">
    <citation type="journal article" date="2022" name="Microbiol. Resour. Announc.">
        <title>Metagenome Sequencing to Explore Phylogenomics of Terrestrial Cyanobacteria.</title>
        <authorList>
            <person name="Ward R.D."/>
            <person name="Stajich J.E."/>
            <person name="Johansen J.R."/>
            <person name="Huntemann M."/>
            <person name="Clum A."/>
            <person name="Foster B."/>
            <person name="Foster B."/>
            <person name="Roux S."/>
            <person name="Palaniappan K."/>
            <person name="Varghese N."/>
            <person name="Mukherjee S."/>
            <person name="Reddy T.B.K."/>
            <person name="Daum C."/>
            <person name="Copeland A."/>
            <person name="Chen I.A."/>
            <person name="Ivanova N.N."/>
            <person name="Kyrpides N.C."/>
            <person name="Shapiro N."/>
            <person name="Eloe-Fadrosh E.A."/>
            <person name="Pietrasiak N."/>
        </authorList>
    </citation>
    <scope>NUCLEOTIDE SEQUENCE</scope>
    <source>
        <strain evidence="2">GSE-NOS-MK-12-04C</strain>
    </source>
</reference>
<keyword evidence="1" id="KW-0472">Membrane</keyword>
<name>A0A951QQA4_9CYAN</name>